<comment type="miscellaneous">
    <text evidence="11">Carbon 2 of the heme B porphyrin ring is defined according to the Fischer nomenclature.</text>
</comment>
<proteinExistence type="inferred from homology"/>
<feature type="transmembrane region" description="Helical" evidence="11">
    <location>
        <begin position="211"/>
        <end position="230"/>
    </location>
</feature>
<dbReference type="PANTHER" id="PTHR43448:SF2">
    <property type="entry name" value="PROTOHEME IX FARNESYLTRANSFERASE, MITOCHONDRIAL"/>
    <property type="match status" value="1"/>
</dbReference>
<evidence type="ECO:0000256" key="9">
    <source>
        <dbReference type="ARBA" id="ARBA00023136"/>
    </source>
</evidence>
<dbReference type="AlphaFoldDB" id="A0A0M0BLR6"/>
<keyword evidence="5 11" id="KW-0808">Transferase</keyword>
<evidence type="ECO:0000256" key="1">
    <source>
        <dbReference type="ARBA" id="ARBA00004019"/>
    </source>
</evidence>
<evidence type="ECO:0000256" key="7">
    <source>
        <dbReference type="ARBA" id="ARBA00022989"/>
    </source>
</evidence>
<feature type="transmembrane region" description="Helical" evidence="11">
    <location>
        <begin position="16"/>
        <end position="36"/>
    </location>
</feature>
<feature type="transmembrane region" description="Helical" evidence="11">
    <location>
        <begin position="115"/>
        <end position="133"/>
    </location>
</feature>
<organism evidence="12 13">
    <name type="scientific">miscellaneous Crenarchaeota group-15 archaeon DG-45</name>
    <dbReference type="NCBI Taxonomy" id="1685127"/>
    <lineage>
        <taxon>Archaea</taxon>
        <taxon>Candidatus Bathyarchaeota</taxon>
        <taxon>MCG-15</taxon>
    </lineage>
</organism>
<dbReference type="InterPro" id="IPR000537">
    <property type="entry name" value="UbiA_prenyltransferase"/>
</dbReference>
<dbReference type="UniPathway" id="UPA00834">
    <property type="reaction ID" value="UER00712"/>
</dbReference>
<comment type="subcellular location">
    <subcellularLocation>
        <location evidence="2 11">Cell membrane</location>
        <topology evidence="2 11">Multi-pass membrane protein</topology>
    </subcellularLocation>
</comment>
<dbReference type="CDD" id="cd13957">
    <property type="entry name" value="PT_UbiA_Cox10"/>
    <property type="match status" value="1"/>
</dbReference>
<feature type="transmembrane region" description="Helical" evidence="11">
    <location>
        <begin position="265"/>
        <end position="285"/>
    </location>
</feature>
<dbReference type="EC" id="2.5.1.141" evidence="11"/>
<feature type="transmembrane region" description="Helical" evidence="11">
    <location>
        <begin position="140"/>
        <end position="160"/>
    </location>
</feature>
<evidence type="ECO:0000256" key="4">
    <source>
        <dbReference type="ARBA" id="ARBA00010223"/>
    </source>
</evidence>
<sequence length="291" mass="31980">MHLRAHEYWLLLKPRILLAMVALYSTSYIASFASLGQAPFDFPHFVIGFVAVSLAVSGSNALNCYLDRDIDALMVRTRRRPIPRGVVEPKVALVFGLLLLASAAAISLYLGVVPFLLLIIEGAGFYLVAYTILLKRRTSLNVLATAPSVAAPSWFGWFMGGAPFNAQALILGLIVAVWGPLHLWTIAYTFAEDYLRGEVPMLPSVLSPGRAVYSIVVSLLVLVSSTYFLAFLAGSILFTLAVSVINIPLLFVGARFYVTPSKRRGWWIFKLTAPYIVIVLSAFMIDKYLSV</sequence>
<keyword evidence="11" id="KW-1003">Cell membrane</keyword>
<keyword evidence="6 11" id="KW-0812">Transmembrane</keyword>
<dbReference type="InterPro" id="IPR030470">
    <property type="entry name" value="UbiA_prenylTrfase_CS"/>
</dbReference>
<evidence type="ECO:0000256" key="11">
    <source>
        <dbReference type="HAMAP-Rule" id="MF_00154"/>
    </source>
</evidence>
<dbReference type="GO" id="GO:0008495">
    <property type="term" value="F:protoheme IX farnesyltransferase activity"/>
    <property type="evidence" value="ECO:0007669"/>
    <property type="project" value="UniProtKB-UniRule"/>
</dbReference>
<evidence type="ECO:0000313" key="12">
    <source>
        <dbReference type="EMBL" id="KON29478.1"/>
    </source>
</evidence>
<evidence type="ECO:0000256" key="6">
    <source>
        <dbReference type="ARBA" id="ARBA00022692"/>
    </source>
</evidence>
<accession>A0A0M0BLR6</accession>
<feature type="transmembrane region" description="Helical" evidence="11">
    <location>
        <begin position="87"/>
        <end position="109"/>
    </location>
</feature>
<dbReference type="EMBL" id="LFWZ01000063">
    <property type="protein sequence ID" value="KON29478.1"/>
    <property type="molecule type" value="Genomic_DNA"/>
</dbReference>
<dbReference type="PANTHER" id="PTHR43448">
    <property type="entry name" value="PROTOHEME IX FARNESYLTRANSFERASE, MITOCHONDRIAL"/>
    <property type="match status" value="1"/>
</dbReference>
<comment type="similarity">
    <text evidence="4">In the C-terminal section; belongs to the UbiA prenyltransferase family. Protoheme IX farnesyltransferase subfamily.</text>
</comment>
<evidence type="ECO:0000256" key="2">
    <source>
        <dbReference type="ARBA" id="ARBA00004651"/>
    </source>
</evidence>
<comment type="caution">
    <text evidence="12">The sequence shown here is derived from an EMBL/GenBank/DDBJ whole genome shotgun (WGS) entry which is preliminary data.</text>
</comment>
<comment type="pathway">
    <text evidence="3 11">Porphyrin-containing compound metabolism; heme O biosynthesis; heme O from protoheme: step 1/1.</text>
</comment>
<dbReference type="HAMAP" id="MF_00154">
    <property type="entry name" value="CyoE_CtaB"/>
    <property type="match status" value="1"/>
</dbReference>
<gene>
    <name evidence="11" type="primary">ctaB</name>
    <name evidence="12" type="ORF">AC482_06430</name>
</gene>
<dbReference type="Proteomes" id="UP000037210">
    <property type="component" value="Unassembled WGS sequence"/>
</dbReference>
<feature type="transmembrane region" description="Helical" evidence="11">
    <location>
        <begin position="166"/>
        <end position="190"/>
    </location>
</feature>
<evidence type="ECO:0000256" key="3">
    <source>
        <dbReference type="ARBA" id="ARBA00004919"/>
    </source>
</evidence>
<comment type="function">
    <text evidence="1 11">Converts heme B (protoheme IX) to heme O by substitution of the vinyl group on carbon 2 of heme B porphyrin ring with a hydroxyethyl farnesyl side group.</text>
</comment>
<feature type="transmembrane region" description="Helical" evidence="11">
    <location>
        <begin position="42"/>
        <end position="66"/>
    </location>
</feature>
<name>A0A0M0BLR6_9ARCH</name>
<keyword evidence="8 11" id="KW-0350">Heme biosynthesis</keyword>
<evidence type="ECO:0000313" key="13">
    <source>
        <dbReference type="Proteomes" id="UP000037210"/>
    </source>
</evidence>
<dbReference type="PATRIC" id="fig|1685127.3.peg.16"/>
<keyword evidence="7 11" id="KW-1133">Transmembrane helix</keyword>
<reference evidence="12 13" key="1">
    <citation type="submission" date="2015-06" db="EMBL/GenBank/DDBJ databases">
        <title>New insights into the roles of widespread benthic archaea in carbon and nitrogen cycling.</title>
        <authorList>
            <person name="Lazar C.S."/>
            <person name="Baker B.J."/>
            <person name="Seitz K.W."/>
            <person name="Hyde A.S."/>
            <person name="Dick G.J."/>
            <person name="Hinrichs K.-U."/>
            <person name="Teske A.P."/>
        </authorList>
    </citation>
    <scope>NUCLEOTIDE SEQUENCE [LARGE SCALE GENOMIC DNA]</scope>
    <source>
        <strain evidence="12">DG-45</strain>
    </source>
</reference>
<dbReference type="InterPro" id="IPR006369">
    <property type="entry name" value="Protohaem_IX_farnesylTrfase"/>
</dbReference>
<evidence type="ECO:0000256" key="8">
    <source>
        <dbReference type="ARBA" id="ARBA00023133"/>
    </source>
</evidence>
<evidence type="ECO:0000256" key="10">
    <source>
        <dbReference type="ARBA" id="ARBA00047690"/>
    </source>
</evidence>
<comment type="catalytic activity">
    <reaction evidence="10 11">
        <text>heme b + (2E,6E)-farnesyl diphosphate + H2O = Fe(II)-heme o + diphosphate</text>
        <dbReference type="Rhea" id="RHEA:28070"/>
        <dbReference type="ChEBI" id="CHEBI:15377"/>
        <dbReference type="ChEBI" id="CHEBI:33019"/>
        <dbReference type="ChEBI" id="CHEBI:60344"/>
        <dbReference type="ChEBI" id="CHEBI:60530"/>
        <dbReference type="ChEBI" id="CHEBI:175763"/>
        <dbReference type="EC" id="2.5.1.141"/>
    </reaction>
</comment>
<evidence type="ECO:0000256" key="5">
    <source>
        <dbReference type="ARBA" id="ARBA00022679"/>
    </source>
</evidence>
<dbReference type="Pfam" id="PF01040">
    <property type="entry name" value="UbiA"/>
    <property type="match status" value="1"/>
</dbReference>
<comment type="similarity">
    <text evidence="11">Belongs to the UbiA prenyltransferase family. Protoheme IX farnesyltransferase subfamily.</text>
</comment>
<protein>
    <recommendedName>
        <fullName evidence="11">Protoheme IX farnesyltransferase</fullName>
        <ecNumber evidence="11">2.5.1.141</ecNumber>
    </recommendedName>
    <alternativeName>
        <fullName evidence="11">Heme B farnesyltransferase</fullName>
    </alternativeName>
    <alternativeName>
        <fullName evidence="11">Heme O synthase</fullName>
    </alternativeName>
</protein>
<dbReference type="Gene3D" id="1.10.357.140">
    <property type="entry name" value="UbiA prenyltransferase"/>
    <property type="match status" value="1"/>
</dbReference>
<dbReference type="PROSITE" id="PS00943">
    <property type="entry name" value="UBIA"/>
    <property type="match status" value="1"/>
</dbReference>
<dbReference type="InterPro" id="IPR044878">
    <property type="entry name" value="UbiA_sf"/>
</dbReference>
<keyword evidence="9 11" id="KW-0472">Membrane</keyword>
<feature type="transmembrane region" description="Helical" evidence="11">
    <location>
        <begin position="236"/>
        <end position="258"/>
    </location>
</feature>
<dbReference type="GO" id="GO:0048034">
    <property type="term" value="P:heme O biosynthetic process"/>
    <property type="evidence" value="ECO:0007669"/>
    <property type="project" value="UniProtKB-UniRule"/>
</dbReference>
<dbReference type="GO" id="GO:0005886">
    <property type="term" value="C:plasma membrane"/>
    <property type="evidence" value="ECO:0007669"/>
    <property type="project" value="UniProtKB-SubCell"/>
</dbReference>